<evidence type="ECO:0000313" key="3">
    <source>
        <dbReference type="EMBL" id="CAB4736059.1"/>
    </source>
</evidence>
<feature type="region of interest" description="Disordered" evidence="1">
    <location>
        <begin position="233"/>
        <end position="263"/>
    </location>
</feature>
<dbReference type="EMBL" id="CAFBLR010000054">
    <property type="protein sequence ID" value="CAB4870853.1"/>
    <property type="molecule type" value="Genomic_DNA"/>
</dbReference>
<dbReference type="EMBL" id="CAEZYY010000001">
    <property type="protein sequence ID" value="CAB4736059.1"/>
    <property type="molecule type" value="Genomic_DNA"/>
</dbReference>
<protein>
    <submittedName>
        <fullName evidence="3">Unannotated protein</fullName>
    </submittedName>
</protein>
<evidence type="ECO:0000313" key="2">
    <source>
        <dbReference type="EMBL" id="CAB4714719.1"/>
    </source>
</evidence>
<proteinExistence type="predicted"/>
<dbReference type="InterPro" id="IPR036514">
    <property type="entry name" value="SGNH_hydro_sf"/>
</dbReference>
<reference evidence="3" key="1">
    <citation type="submission" date="2020-05" db="EMBL/GenBank/DDBJ databases">
        <authorList>
            <person name="Chiriac C."/>
            <person name="Salcher M."/>
            <person name="Ghai R."/>
            <person name="Kavagutti S V."/>
        </authorList>
    </citation>
    <scope>NUCLEOTIDE SEQUENCE</scope>
</reference>
<accession>A0A6J6SPF6</accession>
<sequence length="263" mass="28570">MVDSDDPHRHTSAVLSRRQLLLAAAVVPAAALIDVNSADARPFVLADSRVRGWGPVMQIGDSTSGGYLNGLRRTLRSKDIGPFRCDIQGARSINRVSKRFPSAISAIRTARAAGFDPPCYLLALGSNDLWVVKRKKNSAPAMIDAIMNEIGPDRTVGFLTLYTVHQSSAPKFNAALRDATKHWPNLHIMDWAAVARRNVRWHNKGGVHYTMKGAIARNRYLADAMVRTVKIARSQPPVTTTPTTSSTTTSSTTTPPTTTATIA</sequence>
<evidence type="ECO:0000256" key="1">
    <source>
        <dbReference type="SAM" id="MobiDB-lite"/>
    </source>
</evidence>
<feature type="compositionally biased region" description="Low complexity" evidence="1">
    <location>
        <begin position="240"/>
        <end position="263"/>
    </location>
</feature>
<dbReference type="PROSITE" id="PS51318">
    <property type="entry name" value="TAT"/>
    <property type="match status" value="1"/>
</dbReference>
<dbReference type="EMBL" id="CAEZXX010000092">
    <property type="protein sequence ID" value="CAB4714719.1"/>
    <property type="molecule type" value="Genomic_DNA"/>
</dbReference>
<evidence type="ECO:0000313" key="4">
    <source>
        <dbReference type="EMBL" id="CAB4870853.1"/>
    </source>
</evidence>
<dbReference type="AlphaFoldDB" id="A0A6J6SPF6"/>
<dbReference type="SUPFAM" id="SSF52266">
    <property type="entry name" value="SGNH hydrolase"/>
    <property type="match status" value="1"/>
</dbReference>
<organism evidence="3">
    <name type="scientific">freshwater metagenome</name>
    <dbReference type="NCBI Taxonomy" id="449393"/>
    <lineage>
        <taxon>unclassified sequences</taxon>
        <taxon>metagenomes</taxon>
        <taxon>ecological metagenomes</taxon>
    </lineage>
</organism>
<gene>
    <name evidence="2" type="ORF">UFOPK2602_01362</name>
    <name evidence="3" type="ORF">UFOPK2806_00036</name>
    <name evidence="4" type="ORF">UFOPK3417_00738</name>
    <name evidence="5" type="ORF">UFOPK4306_01311</name>
</gene>
<dbReference type="Gene3D" id="3.40.50.1110">
    <property type="entry name" value="SGNH hydrolase"/>
    <property type="match status" value="1"/>
</dbReference>
<dbReference type="InterPro" id="IPR006311">
    <property type="entry name" value="TAT_signal"/>
</dbReference>
<name>A0A6J6SPF6_9ZZZZ</name>
<evidence type="ECO:0000313" key="5">
    <source>
        <dbReference type="EMBL" id="CAB5063789.1"/>
    </source>
</evidence>
<dbReference type="EMBL" id="CAFBQP010000046">
    <property type="protein sequence ID" value="CAB5063789.1"/>
    <property type="molecule type" value="Genomic_DNA"/>
</dbReference>